<dbReference type="EMBL" id="LWBP01000254">
    <property type="protein sequence ID" value="OQP45782.1"/>
    <property type="molecule type" value="Genomic_DNA"/>
</dbReference>
<evidence type="ECO:0000313" key="1">
    <source>
        <dbReference type="EMBL" id="OQP45782.1"/>
    </source>
</evidence>
<comment type="caution">
    <text evidence="1">The sequence shown here is derived from an EMBL/GenBank/DDBJ whole genome shotgun (WGS) entry which is preliminary data.</text>
</comment>
<accession>A0A1V9EI90</accession>
<dbReference type="OrthoDB" id="672320at2"/>
<evidence type="ECO:0000313" key="2">
    <source>
        <dbReference type="Proteomes" id="UP000192276"/>
    </source>
</evidence>
<dbReference type="RefSeq" id="WP_081171559.1">
    <property type="nucleotide sequence ID" value="NZ_LWBP01000254.1"/>
</dbReference>
<keyword evidence="2" id="KW-1185">Reference proteome</keyword>
<proteinExistence type="predicted"/>
<gene>
    <name evidence="1" type="ORF">A4R26_09860</name>
</gene>
<organism evidence="1 2">
    <name type="scientific">Niastella populi</name>
    <dbReference type="NCBI Taxonomy" id="550983"/>
    <lineage>
        <taxon>Bacteria</taxon>
        <taxon>Pseudomonadati</taxon>
        <taxon>Bacteroidota</taxon>
        <taxon>Chitinophagia</taxon>
        <taxon>Chitinophagales</taxon>
        <taxon>Chitinophagaceae</taxon>
        <taxon>Niastella</taxon>
    </lineage>
</organism>
<sequence>MQRKKVDVDVIKDILEALLEAQPHSTFVQSLYMQYQERGGLSKKQLEGLYNKSLKVKTIPTGKLATLEAVILKRPTRYKSTPPPPKPMYEKDERIGQMMEAILAKYPQHKRVLFLKSKYDNNETLTPAEVLEVERFTKVLK</sequence>
<dbReference type="AlphaFoldDB" id="A0A1V9EI90"/>
<protein>
    <submittedName>
        <fullName evidence="1">Uncharacterized protein</fullName>
    </submittedName>
</protein>
<reference evidence="2" key="1">
    <citation type="submission" date="2016-04" db="EMBL/GenBank/DDBJ databases">
        <authorList>
            <person name="Chen L."/>
            <person name="Zhuang W."/>
            <person name="Wang G."/>
        </authorList>
    </citation>
    <scope>NUCLEOTIDE SEQUENCE [LARGE SCALE GENOMIC DNA]</scope>
    <source>
        <strain evidence="2">208</strain>
    </source>
</reference>
<dbReference type="Proteomes" id="UP000192276">
    <property type="component" value="Unassembled WGS sequence"/>
</dbReference>
<name>A0A1V9EI90_9BACT</name>